<gene>
    <name evidence="1" type="ORF">G2W53_039130</name>
</gene>
<keyword evidence="2" id="KW-1185">Reference proteome</keyword>
<dbReference type="Proteomes" id="UP000634136">
    <property type="component" value="Unassembled WGS sequence"/>
</dbReference>
<accession>A0A834T0U6</accession>
<dbReference type="AlphaFoldDB" id="A0A834T0U6"/>
<evidence type="ECO:0000313" key="2">
    <source>
        <dbReference type="Proteomes" id="UP000634136"/>
    </source>
</evidence>
<evidence type="ECO:0000313" key="1">
    <source>
        <dbReference type="EMBL" id="KAF7806969.1"/>
    </source>
</evidence>
<name>A0A834T0U6_9FABA</name>
<dbReference type="EMBL" id="JAAIUW010000012">
    <property type="protein sequence ID" value="KAF7806969.1"/>
    <property type="molecule type" value="Genomic_DNA"/>
</dbReference>
<proteinExistence type="predicted"/>
<organism evidence="1 2">
    <name type="scientific">Senna tora</name>
    <dbReference type="NCBI Taxonomy" id="362788"/>
    <lineage>
        <taxon>Eukaryota</taxon>
        <taxon>Viridiplantae</taxon>
        <taxon>Streptophyta</taxon>
        <taxon>Embryophyta</taxon>
        <taxon>Tracheophyta</taxon>
        <taxon>Spermatophyta</taxon>
        <taxon>Magnoliopsida</taxon>
        <taxon>eudicotyledons</taxon>
        <taxon>Gunneridae</taxon>
        <taxon>Pentapetalae</taxon>
        <taxon>rosids</taxon>
        <taxon>fabids</taxon>
        <taxon>Fabales</taxon>
        <taxon>Fabaceae</taxon>
        <taxon>Caesalpinioideae</taxon>
        <taxon>Cassia clade</taxon>
        <taxon>Senna</taxon>
    </lineage>
</organism>
<sequence>MCRNGRNSSMGNKEMLLEGKLKYFEFYENADNTVISMDICHPSFISGSWSLWLHTEEEKHTVQLEVEEEANENGDLIPFRGLRSRTCTAGENMPFMIPYYRRKICLYSLRSEYSLEISDSTSFVTPLGGAFLCRKIGEMHALVLTQSISSSLFPRFRYQSSFLFHEVSLENAKPS</sequence>
<comment type="caution">
    <text evidence="1">The sequence shown here is derived from an EMBL/GenBank/DDBJ whole genome shotgun (WGS) entry which is preliminary data.</text>
</comment>
<reference evidence="1" key="1">
    <citation type="submission" date="2020-09" db="EMBL/GenBank/DDBJ databases">
        <title>Genome-Enabled Discovery of Anthraquinone Biosynthesis in Senna tora.</title>
        <authorList>
            <person name="Kang S.-H."/>
            <person name="Pandey R.P."/>
            <person name="Lee C.-M."/>
            <person name="Sim J.-S."/>
            <person name="Jeong J.-T."/>
            <person name="Choi B.-S."/>
            <person name="Jung M."/>
            <person name="Ginzburg D."/>
            <person name="Zhao K."/>
            <person name="Won S.Y."/>
            <person name="Oh T.-J."/>
            <person name="Yu Y."/>
            <person name="Kim N.-H."/>
            <person name="Lee O.R."/>
            <person name="Lee T.-H."/>
            <person name="Bashyal P."/>
            <person name="Kim T.-S."/>
            <person name="Lee W.-H."/>
            <person name="Kawkins C."/>
            <person name="Kim C.-K."/>
            <person name="Kim J.S."/>
            <person name="Ahn B.O."/>
            <person name="Rhee S.Y."/>
            <person name="Sohng J.K."/>
        </authorList>
    </citation>
    <scope>NUCLEOTIDE SEQUENCE</scope>
    <source>
        <tissue evidence="1">Leaf</tissue>
    </source>
</reference>
<protein>
    <submittedName>
        <fullName evidence="1">Uncharacterized protein</fullName>
    </submittedName>
</protein>